<name>A0A0F9F528_9ZZZZ</name>
<protein>
    <submittedName>
        <fullName evidence="1">Uncharacterized protein</fullName>
    </submittedName>
</protein>
<gene>
    <name evidence="1" type="ORF">LCGC14_1993760</name>
</gene>
<comment type="caution">
    <text evidence="1">The sequence shown here is derived from an EMBL/GenBank/DDBJ whole genome shotgun (WGS) entry which is preliminary data.</text>
</comment>
<sequence length="256" mass="28537">MPCRYSPVGPIKILEQLQDADALGNYLLLVAHDVLADDIGYSLLLDDMHNPNDADEFIIMDNGVIELGKARPFIDVVGAAEVALPDCVVMPDVLGDYAATRTLMESQSKVIVDCPFPLMKVPQGSDLSQIVACIDWLHEEIHPMWPLKNYWGIPRWIANKFETRAPVIDYINRLGAEPVPQIHLLGMSDYWGDDLLCAILHNVMGIDSANPIVRGLLDLPMQPASQLHLPRGDYWEQTKINGTVLENIAYVREAIT</sequence>
<dbReference type="EMBL" id="LAZR01022531">
    <property type="protein sequence ID" value="KKL81539.1"/>
    <property type="molecule type" value="Genomic_DNA"/>
</dbReference>
<proteinExistence type="predicted"/>
<evidence type="ECO:0000313" key="1">
    <source>
        <dbReference type="EMBL" id="KKL81539.1"/>
    </source>
</evidence>
<accession>A0A0F9F528</accession>
<dbReference type="AlphaFoldDB" id="A0A0F9F528"/>
<organism evidence="1">
    <name type="scientific">marine sediment metagenome</name>
    <dbReference type="NCBI Taxonomy" id="412755"/>
    <lineage>
        <taxon>unclassified sequences</taxon>
        <taxon>metagenomes</taxon>
        <taxon>ecological metagenomes</taxon>
    </lineage>
</organism>
<reference evidence="1" key="1">
    <citation type="journal article" date="2015" name="Nature">
        <title>Complex archaea that bridge the gap between prokaryotes and eukaryotes.</title>
        <authorList>
            <person name="Spang A."/>
            <person name="Saw J.H."/>
            <person name="Jorgensen S.L."/>
            <person name="Zaremba-Niedzwiedzka K."/>
            <person name="Martijn J."/>
            <person name="Lind A.E."/>
            <person name="van Eijk R."/>
            <person name="Schleper C."/>
            <person name="Guy L."/>
            <person name="Ettema T.J."/>
        </authorList>
    </citation>
    <scope>NUCLEOTIDE SEQUENCE</scope>
</reference>